<dbReference type="Pfam" id="PF13707">
    <property type="entry name" value="RloB"/>
    <property type="match status" value="1"/>
</dbReference>
<dbReference type="InterPro" id="IPR025591">
    <property type="entry name" value="RloB"/>
</dbReference>
<dbReference type="AlphaFoldDB" id="A0A7W7SRQ7"/>
<sequence length="201" mass="23095">MSQRHRETKSLKRKIARRPELRTVVVFCEGKNSEPDYINGLKRLPEIADNTSLNLELHPEQGVPLTLVKMAAARLADPEVDECWCLFDVEWPKHHPNLSDARQLAQAKGVKLAISNPCFELWLILHHREFTRFVNTADAERMSRQLDGRTGKRIDSATYMPLRKQAAHRAEALEKRHTNNSTTFPDDNPSSGMHHFLRALE</sequence>
<protein>
    <recommendedName>
        <fullName evidence="3">RloB-like protein</fullName>
    </recommendedName>
</protein>
<evidence type="ECO:0000313" key="2">
    <source>
        <dbReference type="Proteomes" id="UP000578819"/>
    </source>
</evidence>
<dbReference type="RefSeq" id="WP_184535058.1">
    <property type="nucleotide sequence ID" value="NZ_JACHJW010000001.1"/>
</dbReference>
<proteinExistence type="predicted"/>
<comment type="caution">
    <text evidence="1">The sequence shown here is derived from an EMBL/GenBank/DDBJ whole genome shotgun (WGS) entry which is preliminary data.</text>
</comment>
<name>A0A7W7SRQ7_9ACTN</name>
<keyword evidence="2" id="KW-1185">Reference proteome</keyword>
<dbReference type="Proteomes" id="UP000578819">
    <property type="component" value="Unassembled WGS sequence"/>
</dbReference>
<accession>A0A7W7SRQ7</accession>
<evidence type="ECO:0008006" key="3">
    <source>
        <dbReference type="Google" id="ProtNLM"/>
    </source>
</evidence>
<reference evidence="1 2" key="1">
    <citation type="submission" date="2020-08" db="EMBL/GenBank/DDBJ databases">
        <title>Sequencing the genomes of 1000 actinobacteria strains.</title>
        <authorList>
            <person name="Klenk H.-P."/>
        </authorList>
    </citation>
    <scope>NUCLEOTIDE SEQUENCE [LARGE SCALE GENOMIC DNA]</scope>
    <source>
        <strain evidence="1 2">DSM 45886</strain>
    </source>
</reference>
<dbReference type="EMBL" id="JACHJW010000001">
    <property type="protein sequence ID" value="MBB4959067.1"/>
    <property type="molecule type" value="Genomic_DNA"/>
</dbReference>
<organism evidence="1 2">
    <name type="scientific">Micromonospora polyrhachis</name>
    <dbReference type="NCBI Taxonomy" id="1282883"/>
    <lineage>
        <taxon>Bacteria</taxon>
        <taxon>Bacillati</taxon>
        <taxon>Actinomycetota</taxon>
        <taxon>Actinomycetes</taxon>
        <taxon>Micromonosporales</taxon>
        <taxon>Micromonosporaceae</taxon>
        <taxon>Micromonospora</taxon>
    </lineage>
</organism>
<gene>
    <name evidence="1" type="ORF">FHR38_002800</name>
</gene>
<evidence type="ECO:0000313" key="1">
    <source>
        <dbReference type="EMBL" id="MBB4959067.1"/>
    </source>
</evidence>